<reference evidence="1" key="1">
    <citation type="journal article" date="2021" name="Environ. Microbiol.">
        <title>Gene family expansions and transcriptome signatures uncover fungal adaptations to wood decay.</title>
        <authorList>
            <person name="Hage H."/>
            <person name="Miyauchi S."/>
            <person name="Viragh M."/>
            <person name="Drula E."/>
            <person name="Min B."/>
            <person name="Chaduli D."/>
            <person name="Navarro D."/>
            <person name="Favel A."/>
            <person name="Norest M."/>
            <person name="Lesage-Meessen L."/>
            <person name="Balint B."/>
            <person name="Merenyi Z."/>
            <person name="de Eugenio L."/>
            <person name="Morin E."/>
            <person name="Martinez A.T."/>
            <person name="Baldrian P."/>
            <person name="Stursova M."/>
            <person name="Martinez M.J."/>
            <person name="Novotny C."/>
            <person name="Magnuson J.K."/>
            <person name="Spatafora J.W."/>
            <person name="Maurice S."/>
            <person name="Pangilinan J."/>
            <person name="Andreopoulos W."/>
            <person name="LaButti K."/>
            <person name="Hundley H."/>
            <person name="Na H."/>
            <person name="Kuo A."/>
            <person name="Barry K."/>
            <person name="Lipzen A."/>
            <person name="Henrissat B."/>
            <person name="Riley R."/>
            <person name="Ahrendt S."/>
            <person name="Nagy L.G."/>
            <person name="Grigoriev I.V."/>
            <person name="Martin F."/>
            <person name="Rosso M.N."/>
        </authorList>
    </citation>
    <scope>NUCLEOTIDE SEQUENCE</scope>
    <source>
        <strain evidence="1">CBS 384.51</strain>
    </source>
</reference>
<accession>A0ACB8TTI0</accession>
<proteinExistence type="predicted"/>
<protein>
    <submittedName>
        <fullName evidence="1">Uncharacterized protein</fullName>
    </submittedName>
</protein>
<sequence length="1174" mass="131135">MIPVHLITVCRALHLKKQSPGHAEPEECSDGERQLTMANQKNTSIEDSEGSKKGEGGNYNDMLQSGDKHTVLRAKPRLMVYVELPRLADLKVTRRAARGCVTAEEDKGNMPEPTRYHLRTRTSSHLAKTDSNSDWIPSEEHESSASAGPSSIEKSFALGPVTAAKSISLGPLPRFLAQCNSVNPCQVLAFFGMFVSRGLVFCTLHANGLTIVPMSYLLSHLHRQHTFICRQKISLSEDVDQNMAKLSRKAIIGHIAKHISECCSISMSQSHADEEVYADIEIAEPLCIPKDLSKATAPKDSNGSRDIQIRQYYHCPLPTCTTWVAFNLARGNDMSEVLRHIRRCCPKLLSKKDIQSCCTARYIQSVAISTPGKSIISKKLLLPKSWTPTASSTNSHLRKSILLPEPESDAAWVYPLGWDAVRTHLGEFSPTTLRSLIANPSSTLSSKVRGSKQFVEQGLCQVKRHVLRYLQESSQFVAAKPSRLREVLGRGQKTSSGTEVRKGLGHFELACSSDQRRAAEELLDLLLENKGAPQPEALQIAIHTLYQYLFIYSLGHGKTWTRAELVYHQCGALQIALLCICIQVARLDTLNQSHYTPWLPGEMDMSNINKSNGKDSEGAGDVADDEEDIDDQDDEQEDGQANNEELDWDLDLQDCCEGVEVGDIAALVTDTIKGKDSDKNSDHLTTILEFVHVNAAYISAEVGSTITPFNRLKTLGSNLYRSAQASHNATVTNSGSVVTIRYPQVLPVQLDTRRWSVAIIRSLVNFQDRLHAMLPPDFSLTTFPLQRLTDNHAHAALHKQRNNAEWLNPLRSSIREKLYKHYGIFTASRFNAAAAVSWLEADQATLRALAITFSLTAGVPPLQHQFRIRFDSIQQELRNIWLLPNRLVIWVNSFARPRDNNPTPALFVLPPGITGDFLFYLTIIRPMACEIVRSLSRDDSVYAIELWAHFRFQSAKQMHWSGREIAVSMESYTEKEIGMSLTPGEVRILVRSMLCHYFPDFITQTTDSIVDKAAQHTSMTSLANYGRIASLPPLPHFRFDQPLRFIALSQIWHAIMGIGPVNEAWRLQLQASGLLESSQALRLMQGSGLDLARSAIHQYGELCNKVHVRNLLQLRPFFSSEPLLGDSVLVQVTRLLTRKICQLQVNDPLTKQHCKADHVAFAICLYLGSCQTLY</sequence>
<organism evidence="1 2">
    <name type="scientific">Irpex rosettiformis</name>
    <dbReference type="NCBI Taxonomy" id="378272"/>
    <lineage>
        <taxon>Eukaryota</taxon>
        <taxon>Fungi</taxon>
        <taxon>Dikarya</taxon>
        <taxon>Basidiomycota</taxon>
        <taxon>Agaricomycotina</taxon>
        <taxon>Agaricomycetes</taxon>
        <taxon>Polyporales</taxon>
        <taxon>Irpicaceae</taxon>
        <taxon>Irpex</taxon>
    </lineage>
</organism>
<dbReference type="Proteomes" id="UP001055072">
    <property type="component" value="Unassembled WGS sequence"/>
</dbReference>
<keyword evidence="2" id="KW-1185">Reference proteome</keyword>
<name>A0ACB8TTI0_9APHY</name>
<evidence type="ECO:0000313" key="2">
    <source>
        <dbReference type="Proteomes" id="UP001055072"/>
    </source>
</evidence>
<gene>
    <name evidence="1" type="ORF">BDY19DRAFT_909154</name>
</gene>
<evidence type="ECO:0000313" key="1">
    <source>
        <dbReference type="EMBL" id="KAI0085363.1"/>
    </source>
</evidence>
<dbReference type="EMBL" id="MU274932">
    <property type="protein sequence ID" value="KAI0085363.1"/>
    <property type="molecule type" value="Genomic_DNA"/>
</dbReference>
<comment type="caution">
    <text evidence="1">The sequence shown here is derived from an EMBL/GenBank/DDBJ whole genome shotgun (WGS) entry which is preliminary data.</text>
</comment>